<name>A0A914KXL1_MELIC</name>
<comment type="similarity">
    <text evidence="6">Belongs to the DEAD box helicase family.</text>
</comment>
<evidence type="ECO:0000256" key="1">
    <source>
        <dbReference type="ARBA" id="ARBA00022741"/>
    </source>
</evidence>
<dbReference type="Proteomes" id="UP000887563">
    <property type="component" value="Unplaced"/>
</dbReference>
<protein>
    <recommendedName>
        <fullName evidence="6">ATP-dependent RNA helicase</fullName>
        <ecNumber evidence="6">3.6.4.13</ecNumber>
    </recommendedName>
</protein>
<evidence type="ECO:0000259" key="9">
    <source>
        <dbReference type="PROSITE" id="PS51195"/>
    </source>
</evidence>
<feature type="domain" description="DEAD-box RNA helicase Q" evidence="9">
    <location>
        <begin position="3"/>
        <end position="32"/>
    </location>
</feature>
<dbReference type="InterPro" id="IPR014014">
    <property type="entry name" value="RNA_helicase_DEAD_Q_motif"/>
</dbReference>
<keyword evidence="3 6" id="KW-0347">Helicase</keyword>
<comment type="catalytic activity">
    <reaction evidence="6">
        <text>ATP + H2O = ADP + phosphate + H(+)</text>
        <dbReference type="Rhea" id="RHEA:13065"/>
        <dbReference type="ChEBI" id="CHEBI:15377"/>
        <dbReference type="ChEBI" id="CHEBI:15378"/>
        <dbReference type="ChEBI" id="CHEBI:30616"/>
        <dbReference type="ChEBI" id="CHEBI:43474"/>
        <dbReference type="ChEBI" id="CHEBI:456216"/>
        <dbReference type="EC" id="3.6.4.13"/>
    </reaction>
</comment>
<evidence type="ECO:0000256" key="5">
    <source>
        <dbReference type="PROSITE-ProRule" id="PRU00552"/>
    </source>
</evidence>
<dbReference type="SUPFAM" id="SSF52540">
    <property type="entry name" value="P-loop containing nucleoside triphosphate hydrolases"/>
    <property type="match status" value="1"/>
</dbReference>
<keyword evidence="6" id="KW-0694">RNA-binding</keyword>
<evidence type="ECO:0000256" key="7">
    <source>
        <dbReference type="SAM" id="Phobius"/>
    </source>
</evidence>
<dbReference type="WBParaSite" id="Minc3s00155g06273">
    <property type="protein sequence ID" value="Minc3s00155g06273"/>
    <property type="gene ID" value="Minc3s00155g06273"/>
</dbReference>
<evidence type="ECO:0000313" key="11">
    <source>
        <dbReference type="WBParaSite" id="Minc3s00155g06273"/>
    </source>
</evidence>
<feature type="domain" description="Helicase ATP-binding" evidence="8">
    <location>
        <begin position="37"/>
        <end position="179"/>
    </location>
</feature>
<evidence type="ECO:0000256" key="2">
    <source>
        <dbReference type="ARBA" id="ARBA00022801"/>
    </source>
</evidence>
<dbReference type="Pfam" id="PF00270">
    <property type="entry name" value="DEAD"/>
    <property type="match status" value="1"/>
</dbReference>
<feature type="short sequence motif" description="Q motif" evidence="5">
    <location>
        <begin position="3"/>
        <end position="32"/>
    </location>
</feature>
<dbReference type="InterPro" id="IPR014001">
    <property type="entry name" value="Helicase_ATP-bd"/>
</dbReference>
<sequence>MQFNEDDLNLHPWLLENIYYLSNFKIPTPVQKYAIRILTESKQNDLITVANTGSGKTAAFLIPLIDRILKSENKGKGPKKSRADKAFYPKALILLPTRELAQQTHRELLKLTYRTPLVPALVYGGQNNSETQLANLKLGCDILVATPLRLIHMMLNINLSECTFLVLDESDRLLGLSKTCKCMFCIRICLDLGSPKMCFLHVSEHFRTRFLMHIFAYFGTLVHICIFVHILTNFVYLVHISSYYVKFCQKLIKILKFFSQKIIIKIF</sequence>
<evidence type="ECO:0000313" key="10">
    <source>
        <dbReference type="Proteomes" id="UP000887563"/>
    </source>
</evidence>
<dbReference type="GO" id="GO:0003724">
    <property type="term" value="F:RNA helicase activity"/>
    <property type="evidence" value="ECO:0007669"/>
    <property type="project" value="UniProtKB-EC"/>
</dbReference>
<dbReference type="EC" id="3.6.4.13" evidence="6"/>
<accession>A0A914KXL1</accession>
<keyword evidence="7" id="KW-1133">Transmembrane helix</keyword>
<dbReference type="GO" id="GO:0005524">
    <property type="term" value="F:ATP binding"/>
    <property type="evidence" value="ECO:0007669"/>
    <property type="project" value="UniProtKB-UniRule"/>
</dbReference>
<dbReference type="PROSITE" id="PS51195">
    <property type="entry name" value="Q_MOTIF"/>
    <property type="match status" value="1"/>
</dbReference>
<keyword evidence="10" id="KW-1185">Reference proteome</keyword>
<dbReference type="GO" id="GO:0003723">
    <property type="term" value="F:RNA binding"/>
    <property type="evidence" value="ECO:0007669"/>
    <property type="project" value="UniProtKB-UniRule"/>
</dbReference>
<dbReference type="SMART" id="SM00487">
    <property type="entry name" value="DEXDc"/>
    <property type="match status" value="1"/>
</dbReference>
<dbReference type="Gene3D" id="3.40.50.300">
    <property type="entry name" value="P-loop containing nucleotide triphosphate hydrolases"/>
    <property type="match status" value="1"/>
</dbReference>
<evidence type="ECO:0000256" key="4">
    <source>
        <dbReference type="ARBA" id="ARBA00022840"/>
    </source>
</evidence>
<keyword evidence="2 6" id="KW-0378">Hydrolase</keyword>
<feature type="transmembrane region" description="Helical" evidence="7">
    <location>
        <begin position="214"/>
        <end position="237"/>
    </location>
</feature>
<dbReference type="PANTHER" id="PTHR24031">
    <property type="entry name" value="RNA HELICASE"/>
    <property type="match status" value="1"/>
</dbReference>
<keyword evidence="1 6" id="KW-0547">Nucleotide-binding</keyword>
<dbReference type="InterPro" id="IPR027417">
    <property type="entry name" value="P-loop_NTPase"/>
</dbReference>
<proteinExistence type="inferred from homology"/>
<organism evidence="10 11">
    <name type="scientific">Meloidogyne incognita</name>
    <name type="common">Southern root-knot nematode worm</name>
    <name type="synonym">Oxyuris incognita</name>
    <dbReference type="NCBI Taxonomy" id="6306"/>
    <lineage>
        <taxon>Eukaryota</taxon>
        <taxon>Metazoa</taxon>
        <taxon>Ecdysozoa</taxon>
        <taxon>Nematoda</taxon>
        <taxon>Chromadorea</taxon>
        <taxon>Rhabditida</taxon>
        <taxon>Tylenchina</taxon>
        <taxon>Tylenchomorpha</taxon>
        <taxon>Tylenchoidea</taxon>
        <taxon>Meloidogynidae</taxon>
        <taxon>Meloidogyninae</taxon>
        <taxon>Meloidogyne</taxon>
        <taxon>Meloidogyne incognita group</taxon>
    </lineage>
</organism>
<dbReference type="InterPro" id="IPR011545">
    <property type="entry name" value="DEAD/DEAH_box_helicase_dom"/>
</dbReference>
<dbReference type="AlphaFoldDB" id="A0A914KXL1"/>
<dbReference type="PROSITE" id="PS51192">
    <property type="entry name" value="HELICASE_ATP_BIND_1"/>
    <property type="match status" value="1"/>
</dbReference>
<keyword evidence="4 6" id="KW-0067">ATP-binding</keyword>
<keyword evidence="7" id="KW-0472">Membrane</keyword>
<comment type="function">
    <text evidence="6">RNA helicase.</text>
</comment>
<evidence type="ECO:0000259" key="8">
    <source>
        <dbReference type="PROSITE" id="PS51192"/>
    </source>
</evidence>
<keyword evidence="7" id="KW-0812">Transmembrane</keyword>
<comment type="domain">
    <text evidence="6">The Q motif is unique to and characteristic of the DEAD box family of RNA helicases and controls ATP binding and hydrolysis.</text>
</comment>
<dbReference type="GO" id="GO:0016787">
    <property type="term" value="F:hydrolase activity"/>
    <property type="evidence" value="ECO:0007669"/>
    <property type="project" value="UniProtKB-KW"/>
</dbReference>
<reference evidence="11" key="1">
    <citation type="submission" date="2022-11" db="UniProtKB">
        <authorList>
            <consortium name="WormBaseParasite"/>
        </authorList>
    </citation>
    <scope>IDENTIFICATION</scope>
</reference>
<evidence type="ECO:0000256" key="6">
    <source>
        <dbReference type="RuleBase" id="RU365068"/>
    </source>
</evidence>
<evidence type="ECO:0000256" key="3">
    <source>
        <dbReference type="ARBA" id="ARBA00022806"/>
    </source>
</evidence>